<keyword evidence="8" id="KW-0732">Signal</keyword>
<keyword evidence="7" id="KW-1015">Disulfide bond</keyword>
<comment type="similarity">
    <text evidence="2">Belongs to the PBP/GOBP family.</text>
</comment>
<dbReference type="OrthoDB" id="6622484at2759"/>
<dbReference type="SUPFAM" id="SSF47565">
    <property type="entry name" value="Insect pheromone/odorant-binding proteins"/>
    <property type="match status" value="1"/>
</dbReference>
<dbReference type="Proteomes" id="UP000682892">
    <property type="component" value="Unassembled WGS sequence"/>
</dbReference>
<evidence type="ECO:0000256" key="1">
    <source>
        <dbReference type="ARBA" id="ARBA00004613"/>
    </source>
</evidence>
<dbReference type="Gene3D" id="1.10.238.270">
    <property type="match status" value="1"/>
</dbReference>
<reference evidence="9" key="3">
    <citation type="submission" date="2012-09" db="EMBL/GenBank/DDBJ databases">
        <authorList>
            <consortium name="VectorBase"/>
        </authorList>
    </citation>
    <scope>NUCLEOTIDE SEQUENCE</scope>
    <source>
        <strain evidence="9">Liverpool</strain>
    </source>
</reference>
<sequence length="227" mass="25884">MVRVLLFLTFVVGATLSYEFKDPYFNDLLLEDLMVLQGRPALTKASDSEESQLQYTCCDYLNEENFSKLQQTQIACYVENALLSATQMKSGRAVSPVDMFSCDRLDKLKQQYICASDCVARKENITDDSGNLLGSEVLIPFVSQYYAPEVFQDEQIKEFVQTCLDESKTDESVANKCNPSSARFGYCMWRKTILSCPTERQDTSPACDNLRDKLLYQEAKYLSDETR</sequence>
<keyword evidence="6" id="KW-0552">Olfaction</keyword>
<keyword evidence="5" id="KW-0716">Sensory transduction</keyword>
<dbReference type="InterPro" id="IPR036728">
    <property type="entry name" value="PBP_GOBP_sf"/>
</dbReference>
<dbReference type="EMBL" id="CH477374">
    <property type="protein sequence ID" value="EAT42348.1"/>
    <property type="molecule type" value="Genomic_DNA"/>
</dbReference>
<feature type="chain" id="PRO_5030175352" evidence="8">
    <location>
        <begin position="18"/>
        <end position="227"/>
    </location>
</feature>
<dbReference type="PANTHER" id="PTHR21066">
    <property type="entry name" value="ODORANT-BINDING PROTEIN 59A-RELATED"/>
    <property type="match status" value="1"/>
</dbReference>
<evidence type="ECO:0000313" key="9">
    <source>
        <dbReference type="EMBL" id="EAT42348.1"/>
    </source>
</evidence>
<protein>
    <submittedName>
        <fullName evidence="9">AAEL006094-PA</fullName>
    </submittedName>
</protein>
<dbReference type="PANTHER" id="PTHR21066:SF17">
    <property type="entry name" value="AGAP011368-PA"/>
    <property type="match status" value="1"/>
</dbReference>
<dbReference type="GO" id="GO:0005576">
    <property type="term" value="C:extracellular region"/>
    <property type="evidence" value="ECO:0007669"/>
    <property type="project" value="UniProtKB-SubCell"/>
</dbReference>
<feature type="signal peptide" evidence="8">
    <location>
        <begin position="1"/>
        <end position="17"/>
    </location>
</feature>
<organism evidence="9 10">
    <name type="scientific">Aedes aegypti</name>
    <name type="common">Yellowfever mosquito</name>
    <name type="synonym">Culex aegypti</name>
    <dbReference type="NCBI Taxonomy" id="7159"/>
    <lineage>
        <taxon>Eukaryota</taxon>
        <taxon>Metazoa</taxon>
        <taxon>Ecdysozoa</taxon>
        <taxon>Arthropoda</taxon>
        <taxon>Hexapoda</taxon>
        <taxon>Insecta</taxon>
        <taxon>Pterygota</taxon>
        <taxon>Neoptera</taxon>
        <taxon>Endopterygota</taxon>
        <taxon>Diptera</taxon>
        <taxon>Nematocera</taxon>
        <taxon>Culicoidea</taxon>
        <taxon>Culicidae</taxon>
        <taxon>Culicinae</taxon>
        <taxon>Aedini</taxon>
        <taxon>Aedes</taxon>
        <taxon>Stegomyia</taxon>
    </lineage>
</organism>
<reference evidence="9" key="1">
    <citation type="submission" date="2005-10" db="EMBL/GenBank/DDBJ databases">
        <authorList>
            <person name="Loftus B.J."/>
            <person name="Nene V.M."/>
            <person name="Hannick L.I."/>
            <person name="Bidwell S."/>
            <person name="Haas B."/>
            <person name="Amedeo P."/>
            <person name="Orvis J."/>
            <person name="Wortman J.R."/>
            <person name="White O.R."/>
            <person name="Salzberg S."/>
            <person name="Shumway M."/>
            <person name="Koo H."/>
            <person name="Zhao Y."/>
            <person name="Holmes M."/>
            <person name="Miller J."/>
            <person name="Schatz M."/>
            <person name="Pop M."/>
            <person name="Pai G."/>
            <person name="Utterback T."/>
            <person name="Rogers Y.-H."/>
            <person name="Kravitz S."/>
            <person name="Fraser C.M."/>
        </authorList>
    </citation>
    <scope>NUCLEOTIDE SEQUENCE</scope>
    <source>
        <strain evidence="9">Liverpool</strain>
    </source>
</reference>
<dbReference type="InterPro" id="IPR052295">
    <property type="entry name" value="Odorant-binding_protein"/>
</dbReference>
<dbReference type="PhylomeDB" id="Q177L8"/>
<name>Q177L8_AEDAE</name>
<dbReference type="HOGENOM" id="CLU_067647_0_0_1"/>
<reference evidence="9" key="2">
    <citation type="journal article" date="2007" name="Science">
        <title>Genome sequence of Aedes aegypti, a major arbovirus vector.</title>
        <authorList>
            <person name="Nene V."/>
            <person name="Wortman J.R."/>
            <person name="Lawson D."/>
            <person name="Haas B."/>
            <person name="Kodira C."/>
            <person name="Tu Z.J."/>
            <person name="Loftus B."/>
            <person name="Xi Z."/>
            <person name="Megy K."/>
            <person name="Grabherr M."/>
            <person name="Ren Q."/>
            <person name="Zdobnov E.M."/>
            <person name="Lobo N.F."/>
            <person name="Campbell K.S."/>
            <person name="Brown S.E."/>
            <person name="Bonaldo M.F."/>
            <person name="Zhu J."/>
            <person name="Sinkins S.P."/>
            <person name="Hogenkamp D.G."/>
            <person name="Amedeo P."/>
            <person name="Arensburger P."/>
            <person name="Atkinson P.W."/>
            <person name="Bidwell S."/>
            <person name="Biedler J."/>
            <person name="Birney E."/>
            <person name="Bruggner R.V."/>
            <person name="Costas J."/>
            <person name="Coy M.R."/>
            <person name="Crabtree J."/>
            <person name="Crawford M."/>
            <person name="Debruyn B."/>
            <person name="Decaprio D."/>
            <person name="Eiglmeier K."/>
            <person name="Eisenstadt E."/>
            <person name="El-Dorry H."/>
            <person name="Gelbart W.M."/>
            <person name="Gomes S.L."/>
            <person name="Hammond M."/>
            <person name="Hannick L.I."/>
            <person name="Hogan J.R."/>
            <person name="Holmes M.H."/>
            <person name="Jaffe D."/>
            <person name="Johnston J.S."/>
            <person name="Kennedy R.C."/>
            <person name="Koo H."/>
            <person name="Kravitz S."/>
            <person name="Kriventseva E.V."/>
            <person name="Kulp D."/>
            <person name="Labutti K."/>
            <person name="Lee E."/>
            <person name="Li S."/>
            <person name="Lovin D.D."/>
            <person name="Mao C."/>
            <person name="Mauceli E."/>
            <person name="Menck C.F."/>
            <person name="Miller J.R."/>
            <person name="Montgomery P."/>
            <person name="Mori A."/>
            <person name="Nascimento A.L."/>
            <person name="Naveira H.F."/>
            <person name="Nusbaum C."/>
            <person name="O'leary S."/>
            <person name="Orvis J."/>
            <person name="Pertea M."/>
            <person name="Quesneville H."/>
            <person name="Reidenbach K.R."/>
            <person name="Rogers Y.H."/>
            <person name="Roth C.W."/>
            <person name="Schneider J.R."/>
            <person name="Schatz M."/>
            <person name="Shumway M."/>
            <person name="Stanke M."/>
            <person name="Stinson E.O."/>
            <person name="Tubio J.M."/>
            <person name="Vanzee J.P."/>
            <person name="Verjovski-Almeida S."/>
            <person name="Werner D."/>
            <person name="White O."/>
            <person name="Wyder S."/>
            <person name="Zeng Q."/>
            <person name="Zhao Q."/>
            <person name="Zhao Y."/>
            <person name="Hill C.A."/>
            <person name="Raikhel A.S."/>
            <person name="Soares M.B."/>
            <person name="Knudson D.L."/>
            <person name="Lee N.H."/>
            <person name="Galagan J."/>
            <person name="Salzberg S.L."/>
            <person name="Paulsen I.T."/>
            <person name="Dimopoulos G."/>
            <person name="Collins F.H."/>
            <person name="Birren B."/>
            <person name="Fraser-Liggett C.M."/>
            <person name="Severson D.W."/>
        </authorList>
    </citation>
    <scope>NUCLEOTIDE SEQUENCE [LARGE SCALE GENOMIC DNA]</scope>
    <source>
        <strain evidence="9">Liverpool</strain>
    </source>
</reference>
<evidence type="ECO:0000256" key="3">
    <source>
        <dbReference type="ARBA" id="ARBA00022448"/>
    </source>
</evidence>
<proteinExistence type="inferred from homology"/>
<gene>
    <name evidence="9" type="ORF">AaeL_AAEL006094</name>
</gene>
<dbReference type="eggNOG" id="ENOG502TDBN">
    <property type="taxonomic scope" value="Eukaryota"/>
</dbReference>
<keyword evidence="3" id="KW-0813">Transport</keyword>
<dbReference type="AlphaFoldDB" id="Q177L8"/>
<evidence type="ECO:0000313" key="10">
    <source>
        <dbReference type="Proteomes" id="UP000682892"/>
    </source>
</evidence>
<dbReference type="GO" id="GO:0005549">
    <property type="term" value="F:odorant binding"/>
    <property type="evidence" value="ECO:0007669"/>
    <property type="project" value="InterPro"/>
</dbReference>
<evidence type="ECO:0000256" key="5">
    <source>
        <dbReference type="ARBA" id="ARBA00022606"/>
    </source>
</evidence>
<evidence type="ECO:0000256" key="4">
    <source>
        <dbReference type="ARBA" id="ARBA00022525"/>
    </source>
</evidence>
<dbReference type="KEGG" id="aag:5567450"/>
<comment type="subcellular location">
    <subcellularLocation>
        <location evidence="1">Secreted</location>
    </subcellularLocation>
</comment>
<evidence type="ECO:0000256" key="2">
    <source>
        <dbReference type="ARBA" id="ARBA00008098"/>
    </source>
</evidence>
<dbReference type="VEuPathDB" id="VectorBase:AAEL006094"/>
<accession>Q177L8</accession>
<evidence type="ECO:0000256" key="8">
    <source>
        <dbReference type="SAM" id="SignalP"/>
    </source>
</evidence>
<keyword evidence="4" id="KW-0964">Secreted</keyword>
<dbReference type="PaxDb" id="7159-AAEL006094-PA"/>
<dbReference type="GO" id="GO:0007608">
    <property type="term" value="P:sensory perception of smell"/>
    <property type="evidence" value="ECO:0007669"/>
    <property type="project" value="UniProtKB-KW"/>
</dbReference>
<evidence type="ECO:0000256" key="6">
    <source>
        <dbReference type="ARBA" id="ARBA00022725"/>
    </source>
</evidence>
<evidence type="ECO:0000256" key="7">
    <source>
        <dbReference type="ARBA" id="ARBA00023157"/>
    </source>
</evidence>